<protein>
    <submittedName>
        <fullName evidence="2">Uncharacterized protein</fullName>
    </submittedName>
</protein>
<evidence type="ECO:0000313" key="2">
    <source>
        <dbReference type="EMBL" id="MFC0716978.1"/>
    </source>
</evidence>
<feature type="region of interest" description="Disordered" evidence="1">
    <location>
        <begin position="46"/>
        <end position="65"/>
    </location>
</feature>
<dbReference type="Proteomes" id="UP001589898">
    <property type="component" value="Unassembled WGS sequence"/>
</dbReference>
<keyword evidence="3" id="KW-1185">Reference proteome</keyword>
<proteinExistence type="predicted"/>
<sequence length="227" mass="25476">MVEFDGTDYRERFFGTRLGDRGQWVDFSTPAFRNWHQTLNAWLRQPAGERDPVPPVTTNDLPDTHVFTPEDLKKGVYATVNFWQGSAGSRVVATIDGGPELLLERTQQGVCEPINVGVDYVDPFAAQRIATVGRWAYASRSGDDLTQGHVRGKGNVDGRVRPPQPYGELPEKNHHLWRTRLAEDLAEGVHVLTVTSTDRNGQSGTDSTVFEVRAVLPLPHYPRELWE</sequence>
<evidence type="ECO:0000313" key="3">
    <source>
        <dbReference type="Proteomes" id="UP001589898"/>
    </source>
</evidence>
<dbReference type="EMBL" id="JBHLTF010000009">
    <property type="protein sequence ID" value="MFC0716978.1"/>
    <property type="molecule type" value="Genomic_DNA"/>
</dbReference>
<feature type="region of interest" description="Disordered" evidence="1">
    <location>
        <begin position="146"/>
        <end position="171"/>
    </location>
</feature>
<evidence type="ECO:0000256" key="1">
    <source>
        <dbReference type="SAM" id="MobiDB-lite"/>
    </source>
</evidence>
<reference evidence="2 3" key="1">
    <citation type="submission" date="2024-09" db="EMBL/GenBank/DDBJ databases">
        <authorList>
            <person name="Sun Q."/>
            <person name="Mori K."/>
        </authorList>
    </citation>
    <scope>NUCLEOTIDE SEQUENCE [LARGE SCALE GENOMIC DNA]</scope>
    <source>
        <strain evidence="2 3">KCTC 52403</strain>
    </source>
</reference>
<dbReference type="RefSeq" id="WP_189496622.1">
    <property type="nucleotide sequence ID" value="NZ_BMZT01000005.1"/>
</dbReference>
<organism evidence="2 3">
    <name type="scientific">Luteimonas padinae</name>
    <dbReference type="NCBI Taxonomy" id="1714359"/>
    <lineage>
        <taxon>Bacteria</taxon>
        <taxon>Pseudomonadati</taxon>
        <taxon>Pseudomonadota</taxon>
        <taxon>Gammaproteobacteria</taxon>
        <taxon>Lysobacterales</taxon>
        <taxon>Lysobacteraceae</taxon>
        <taxon>Luteimonas</taxon>
    </lineage>
</organism>
<comment type="caution">
    <text evidence="2">The sequence shown here is derived from an EMBL/GenBank/DDBJ whole genome shotgun (WGS) entry which is preliminary data.</text>
</comment>
<gene>
    <name evidence="2" type="ORF">ACFFFU_04290</name>
</gene>
<accession>A0ABV6SU58</accession>
<name>A0ABV6SU58_9GAMM</name>